<feature type="domain" description="Exonuclease" evidence="1">
    <location>
        <begin position="7"/>
        <end position="171"/>
    </location>
</feature>
<dbReference type="FunFam" id="3.30.420.10:FF:000045">
    <property type="entry name" value="3'-5' exonuclease DinG"/>
    <property type="match status" value="1"/>
</dbReference>
<dbReference type="InterPro" id="IPR012337">
    <property type="entry name" value="RNaseH-like_sf"/>
</dbReference>
<accession>A0A2M8LDR4</accession>
<dbReference type="AlphaFoldDB" id="A0A2M8LDR4"/>
<evidence type="ECO:0000313" key="2">
    <source>
        <dbReference type="EMBL" id="PJE75575.1"/>
    </source>
</evidence>
<dbReference type="GO" id="GO:0003677">
    <property type="term" value="F:DNA binding"/>
    <property type="evidence" value="ECO:0007669"/>
    <property type="project" value="InterPro"/>
</dbReference>
<dbReference type="GO" id="GO:0005829">
    <property type="term" value="C:cytosol"/>
    <property type="evidence" value="ECO:0007669"/>
    <property type="project" value="TreeGrafter"/>
</dbReference>
<dbReference type="GO" id="GO:0003887">
    <property type="term" value="F:DNA-directed DNA polymerase activity"/>
    <property type="evidence" value="ECO:0007669"/>
    <property type="project" value="InterPro"/>
</dbReference>
<dbReference type="PANTHER" id="PTHR30231:SF41">
    <property type="entry name" value="DNA POLYMERASE III SUBUNIT EPSILON"/>
    <property type="match status" value="1"/>
</dbReference>
<gene>
    <name evidence="2" type="ORF">COV04_04065</name>
</gene>
<evidence type="ECO:0000259" key="1">
    <source>
        <dbReference type="SMART" id="SM00479"/>
    </source>
</evidence>
<dbReference type="InterPro" id="IPR036397">
    <property type="entry name" value="RNaseH_sf"/>
</dbReference>
<dbReference type="PANTHER" id="PTHR30231">
    <property type="entry name" value="DNA POLYMERASE III SUBUNIT EPSILON"/>
    <property type="match status" value="1"/>
</dbReference>
<reference evidence="2 3" key="1">
    <citation type="submission" date="2017-09" db="EMBL/GenBank/DDBJ databases">
        <title>Depth-based differentiation of microbial function through sediment-hosted aquifers and enrichment of novel symbionts in the deep terrestrial subsurface.</title>
        <authorList>
            <person name="Probst A.J."/>
            <person name="Ladd B."/>
            <person name="Jarett J.K."/>
            <person name="Geller-Mcgrath D.E."/>
            <person name="Sieber C.M."/>
            <person name="Emerson J.B."/>
            <person name="Anantharaman K."/>
            <person name="Thomas B.C."/>
            <person name="Malmstrom R."/>
            <person name="Stieglmeier M."/>
            <person name="Klingl A."/>
            <person name="Woyke T."/>
            <person name="Ryan C.M."/>
            <person name="Banfield J.F."/>
        </authorList>
    </citation>
    <scope>NUCLEOTIDE SEQUENCE [LARGE SCALE GENOMIC DNA]</scope>
    <source>
        <strain evidence="2">CG10_big_fil_rev_8_21_14_0_10_48_11</strain>
    </source>
</reference>
<protein>
    <recommendedName>
        <fullName evidence="1">Exonuclease domain-containing protein</fullName>
    </recommendedName>
</protein>
<dbReference type="SMART" id="SM00479">
    <property type="entry name" value="EXOIII"/>
    <property type="match status" value="1"/>
</dbReference>
<dbReference type="Proteomes" id="UP000231152">
    <property type="component" value="Unassembled WGS sequence"/>
</dbReference>
<organism evidence="2 3">
    <name type="scientific">Candidatus Uhrbacteria bacterium CG10_big_fil_rev_8_21_14_0_10_48_11</name>
    <dbReference type="NCBI Taxonomy" id="1975037"/>
    <lineage>
        <taxon>Bacteria</taxon>
        <taxon>Candidatus Uhriibacteriota</taxon>
    </lineage>
</organism>
<dbReference type="SUPFAM" id="SSF53098">
    <property type="entry name" value="Ribonuclease H-like"/>
    <property type="match status" value="1"/>
</dbReference>
<proteinExistence type="predicted"/>
<evidence type="ECO:0000313" key="3">
    <source>
        <dbReference type="Proteomes" id="UP000231152"/>
    </source>
</evidence>
<dbReference type="InterPro" id="IPR006054">
    <property type="entry name" value="DnaQ"/>
</dbReference>
<dbReference type="Gene3D" id="3.30.420.10">
    <property type="entry name" value="Ribonuclease H-like superfamily/Ribonuclease H"/>
    <property type="match status" value="1"/>
</dbReference>
<comment type="caution">
    <text evidence="2">The sequence shown here is derived from an EMBL/GenBank/DDBJ whole genome shotgun (WGS) entry which is preliminary data.</text>
</comment>
<dbReference type="EMBL" id="PFET01000013">
    <property type="protein sequence ID" value="PJE75575.1"/>
    <property type="molecule type" value="Genomic_DNA"/>
</dbReference>
<dbReference type="InterPro" id="IPR013520">
    <property type="entry name" value="Ribonucl_H"/>
</dbReference>
<dbReference type="GO" id="GO:0008408">
    <property type="term" value="F:3'-5' exonuclease activity"/>
    <property type="evidence" value="ECO:0007669"/>
    <property type="project" value="TreeGrafter"/>
</dbReference>
<name>A0A2M8LDR4_9BACT</name>
<dbReference type="CDD" id="cd06127">
    <property type="entry name" value="DEDDh"/>
    <property type="match status" value="1"/>
</dbReference>
<sequence length="171" mass="19431">MQNENRSYIVLDTETTGFFYAGGDEIIELAAERIIGRKVVDTFHAFIRPSIPVPASATAIHGLTDVFLEEHGVDGFAVFKEFVQFAEKGILVGHNIRRFDYPFLQHHFGLYGFITEQHQLVDTLDLARKQLRLPNYKLGTIATHFGLDITGAHRADKDVEITREVFLRLTK</sequence>
<dbReference type="NCBIfam" id="TIGR00573">
    <property type="entry name" value="dnaq"/>
    <property type="match status" value="1"/>
</dbReference>
<dbReference type="Pfam" id="PF00929">
    <property type="entry name" value="RNase_T"/>
    <property type="match status" value="1"/>
</dbReference>
<dbReference type="GO" id="GO:0045004">
    <property type="term" value="P:DNA replication proofreading"/>
    <property type="evidence" value="ECO:0007669"/>
    <property type="project" value="TreeGrafter"/>
</dbReference>